<sequence length="224" mass="22063">MEDRPPARAAPRPLYRLCYLRRHGIHSDRPPPGSGPGNPPYPSPAPSGSAPPRPHSAGLRWAVPRSTLAPVGAPVWAVPAPQPAPLAQPGSPCPAQQGRAGGGASPGGIHRDHPGQARAGWAQWAGCAHPLATAGALEQRIPLHAGGYRLSHRPPREPAGNPGGPPRALPSGPHPGLGVGGCGPGPIAHRAGLCGGNPGPPEPADPGSGGGAGVGGAGSLRGGA</sequence>
<evidence type="ECO:0000256" key="1">
    <source>
        <dbReference type="SAM" id="MobiDB-lite"/>
    </source>
</evidence>
<evidence type="ECO:0000313" key="3">
    <source>
        <dbReference type="Proteomes" id="UP000266178"/>
    </source>
</evidence>
<feature type="compositionally biased region" description="Gly residues" evidence="1">
    <location>
        <begin position="175"/>
        <end position="184"/>
    </location>
</feature>
<dbReference type="AlphaFoldDB" id="A0A399F4I1"/>
<keyword evidence="3" id="KW-1185">Reference proteome</keyword>
<protein>
    <submittedName>
        <fullName evidence="2">Uncharacterized protein</fullName>
    </submittedName>
</protein>
<feature type="compositionally biased region" description="Pro residues" evidence="1">
    <location>
        <begin position="30"/>
        <end position="54"/>
    </location>
</feature>
<feature type="compositionally biased region" description="Gly residues" evidence="1">
    <location>
        <begin position="207"/>
        <end position="224"/>
    </location>
</feature>
<feature type="region of interest" description="Disordered" evidence="1">
    <location>
        <begin position="20"/>
        <end position="61"/>
    </location>
</feature>
<feature type="region of interest" description="Disordered" evidence="1">
    <location>
        <begin position="147"/>
        <end position="224"/>
    </location>
</feature>
<comment type="caution">
    <text evidence="2">The sequence shown here is derived from an EMBL/GenBank/DDBJ whole genome shotgun (WGS) entry which is preliminary data.</text>
</comment>
<reference evidence="2 3" key="1">
    <citation type="submission" date="2018-08" db="EMBL/GenBank/DDBJ databases">
        <title>Meiothermus granaticius genome AF-68 sequencing project.</title>
        <authorList>
            <person name="Da Costa M.S."/>
            <person name="Albuquerque L."/>
            <person name="Raposo P."/>
            <person name="Froufe H.J.C."/>
            <person name="Barroso C.S."/>
            <person name="Egas C."/>
        </authorList>
    </citation>
    <scope>NUCLEOTIDE SEQUENCE [LARGE SCALE GENOMIC DNA]</scope>
    <source>
        <strain evidence="2 3">AF-68</strain>
    </source>
</reference>
<evidence type="ECO:0000313" key="2">
    <source>
        <dbReference type="EMBL" id="RIH91594.1"/>
    </source>
</evidence>
<dbReference type="EMBL" id="QWLB01000038">
    <property type="protein sequence ID" value="RIH91594.1"/>
    <property type="molecule type" value="Genomic_DNA"/>
</dbReference>
<dbReference type="Proteomes" id="UP000266178">
    <property type="component" value="Unassembled WGS sequence"/>
</dbReference>
<name>A0A399F4I1_9DEIN</name>
<feature type="region of interest" description="Disordered" evidence="1">
    <location>
        <begin position="82"/>
        <end position="117"/>
    </location>
</feature>
<accession>A0A399F4I1</accession>
<proteinExistence type="predicted"/>
<organism evidence="2 3">
    <name type="scientific">Meiothermus granaticius NBRC 107808</name>
    <dbReference type="NCBI Taxonomy" id="1227551"/>
    <lineage>
        <taxon>Bacteria</taxon>
        <taxon>Thermotogati</taxon>
        <taxon>Deinococcota</taxon>
        <taxon>Deinococci</taxon>
        <taxon>Thermales</taxon>
        <taxon>Thermaceae</taxon>
        <taxon>Meiothermus</taxon>
    </lineage>
</organism>
<feature type="compositionally biased region" description="Low complexity" evidence="1">
    <location>
        <begin position="87"/>
        <end position="98"/>
    </location>
</feature>
<gene>
    <name evidence="2" type="ORF">Mgrana_02535</name>
</gene>